<dbReference type="InterPro" id="IPR045242">
    <property type="entry name" value="Syntaxin"/>
</dbReference>
<dbReference type="PROSITE" id="PS00914">
    <property type="entry name" value="SYNTAXIN"/>
    <property type="match status" value="1"/>
</dbReference>
<evidence type="ECO:0000313" key="9">
    <source>
        <dbReference type="Ensembl" id="ENSRNOP00000078300.1"/>
    </source>
</evidence>
<dbReference type="AlphaFoldDB" id="A0A8I5ZKM3"/>
<dbReference type="Proteomes" id="UP000002494">
    <property type="component" value="Chromosome 1"/>
</dbReference>
<proteinExistence type="evidence at protein level"/>
<dbReference type="Gene3D" id="1.20.58.70">
    <property type="match status" value="1"/>
</dbReference>
<dbReference type="OMA" id="NRWIMSH"/>
<dbReference type="SMART" id="SM00397">
    <property type="entry name" value="t_SNARE"/>
    <property type="match status" value="1"/>
</dbReference>
<organism evidence="9 10">
    <name type="scientific">Rattus norvegicus</name>
    <name type="common">Rat</name>
    <dbReference type="NCBI Taxonomy" id="10116"/>
    <lineage>
        <taxon>Eukaryota</taxon>
        <taxon>Metazoa</taxon>
        <taxon>Chordata</taxon>
        <taxon>Craniata</taxon>
        <taxon>Vertebrata</taxon>
        <taxon>Euteleostomi</taxon>
        <taxon>Mammalia</taxon>
        <taxon>Eutheria</taxon>
        <taxon>Euarchontoglires</taxon>
        <taxon>Glires</taxon>
        <taxon>Rodentia</taxon>
        <taxon>Myomorpha</taxon>
        <taxon>Muroidea</taxon>
        <taxon>Muridae</taxon>
        <taxon>Murinae</taxon>
        <taxon>Rattus</taxon>
    </lineage>
</organism>
<dbReference type="PANTHER" id="PTHR19957">
    <property type="entry name" value="SYNTAXIN"/>
    <property type="match status" value="1"/>
</dbReference>
<accession>A0A8I5ZKM3</accession>
<dbReference type="RGD" id="621019">
    <property type="gene designation" value="Stx4"/>
</dbReference>
<feature type="coiled-coil region" evidence="7">
    <location>
        <begin position="45"/>
        <end position="103"/>
    </location>
</feature>
<evidence type="ECO:0000313" key="11">
    <source>
        <dbReference type="RGD" id="621019"/>
    </source>
</evidence>
<dbReference type="InterPro" id="IPR006011">
    <property type="entry name" value="Syntaxin_N"/>
</dbReference>
<dbReference type="GO" id="GO:0006886">
    <property type="term" value="P:intracellular protein transport"/>
    <property type="evidence" value="ECO:0007669"/>
    <property type="project" value="InterPro"/>
</dbReference>
<evidence type="ECO:0000259" key="8">
    <source>
        <dbReference type="PROSITE" id="PS50192"/>
    </source>
</evidence>
<dbReference type="Gene3D" id="1.20.5.110">
    <property type="match status" value="1"/>
</dbReference>
<dbReference type="Ensembl" id="ENSRNOT00000095917.2">
    <property type="protein sequence ID" value="ENSRNOP00000078300.1"/>
    <property type="gene ID" value="ENSRNOG00000019302.5"/>
</dbReference>
<dbReference type="SMART" id="SM00503">
    <property type="entry name" value="SynN"/>
    <property type="match status" value="1"/>
</dbReference>
<evidence type="ECO:0000256" key="6">
    <source>
        <dbReference type="RuleBase" id="RU003858"/>
    </source>
</evidence>
<dbReference type="OrthoDB" id="10255013at2759"/>
<comment type="subcellular location">
    <subcellularLocation>
        <location evidence="1">Membrane</location>
        <topology evidence="1">Single-pass type IV membrane protein</topology>
    </subcellularLocation>
</comment>
<keyword evidence="4" id="KW-1133">Transmembrane helix</keyword>
<evidence type="ECO:0000256" key="4">
    <source>
        <dbReference type="ARBA" id="ARBA00022989"/>
    </source>
</evidence>
<evidence type="ECO:0000256" key="1">
    <source>
        <dbReference type="ARBA" id="ARBA00004211"/>
    </source>
</evidence>
<dbReference type="PROSITE" id="PS50192">
    <property type="entry name" value="T_SNARE"/>
    <property type="match status" value="1"/>
</dbReference>
<evidence type="ECO:0000256" key="5">
    <source>
        <dbReference type="ARBA" id="ARBA00023054"/>
    </source>
</evidence>
<dbReference type="GeneID" id="81803"/>
<evidence type="ECO:0000313" key="10">
    <source>
        <dbReference type="Proteomes" id="UP000002494"/>
    </source>
</evidence>
<keyword evidence="10" id="KW-1185">Reference proteome</keyword>
<dbReference type="CDD" id="cd00179">
    <property type="entry name" value="SynN"/>
    <property type="match status" value="1"/>
</dbReference>
<name>A0A8I5ZKM3_RAT</name>
<evidence type="ECO:0000256" key="2">
    <source>
        <dbReference type="ARBA" id="ARBA00009063"/>
    </source>
</evidence>
<dbReference type="Pfam" id="PF05739">
    <property type="entry name" value="SNARE"/>
    <property type="match status" value="1"/>
</dbReference>
<dbReference type="GO" id="GO:0016192">
    <property type="term" value="P:vesicle-mediated transport"/>
    <property type="evidence" value="ECO:0007669"/>
    <property type="project" value="InterPro"/>
</dbReference>
<evidence type="ECO:0000256" key="3">
    <source>
        <dbReference type="ARBA" id="ARBA00022692"/>
    </source>
</evidence>
<dbReference type="InterPro" id="IPR010989">
    <property type="entry name" value="SNARE"/>
</dbReference>
<reference evidence="9" key="1">
    <citation type="submission" date="2024-01" db="EMBL/GenBank/DDBJ databases">
        <title>GRCr8: a new rat reference genome assembly contstructed from accurate long reads and long range scaffolding.</title>
        <authorList>
            <person name="Doris P.A."/>
            <person name="Kalbfleisch T."/>
            <person name="Li K."/>
            <person name="Howe K."/>
            <person name="Wood J."/>
        </authorList>
    </citation>
    <scope>NUCLEOTIDE SEQUENCE [LARGE SCALE GENOMIC DNA]</scope>
    <source>
        <strain evidence="9">Brown Norway</strain>
    </source>
</reference>
<feature type="domain" description="T-SNARE coiled-coil homology" evidence="8">
    <location>
        <begin position="200"/>
        <end position="262"/>
    </location>
</feature>
<dbReference type="SUPFAM" id="SSF47661">
    <property type="entry name" value="t-snare proteins"/>
    <property type="match status" value="1"/>
</dbReference>
<evidence type="ECO:0000256" key="7">
    <source>
        <dbReference type="SAM" id="Coils"/>
    </source>
</evidence>
<dbReference type="CTD" id="6810"/>
<dbReference type="FunFam" id="1.20.58.70:FF:000011">
    <property type="entry name" value="Syntaxin 4"/>
    <property type="match status" value="1"/>
</dbReference>
<sequence>MRDRTHELRQGDNISDDEDEVRVALVVHSGAARLSSPDDEFFQKVQTIRQTMAKLESKVRELEKQQVTILATPLPEESMKQGLQNLREEIKQLGREVRAQLKAIEPQKEEADENYNSVNTRMKKTQHGVLSQQFVELINKCNSMQSEYREKNVERIRRQLKITNAGMVSDEELEQMLDSGQSEVFVSNILKDTQVTRQALNEISARHSEIQQLERSIRELHEIFTFLATEVEMQGEMINRIEKNILSSADYVERGQEHVKIALENQKKARKVSLASDPSLGHARVTFHDPTSPTEKGHDCHLCFCHCSHLGCHHWHHHNRWIMSHVLGEIWRACPIPGNSLPTSCQTHFFLLPLQALGETETQHLWRQGRPPAGPTLTLALVQKGIWLFWVGSCSFMESFPSGHNAWEKVSNVLFVWDIWFYKKLKKQKNKRPEAWSQLCLCVPGKTGLGLQVCILLSRGHC</sequence>
<keyword evidence="3" id="KW-0812">Transmembrane</keyword>
<dbReference type="GO" id="GO:0005484">
    <property type="term" value="F:SNAP receptor activity"/>
    <property type="evidence" value="ECO:0007669"/>
    <property type="project" value="InterPro"/>
</dbReference>
<reference evidence="9" key="2">
    <citation type="submission" date="2025-08" db="UniProtKB">
        <authorList>
            <consortium name="Ensembl"/>
        </authorList>
    </citation>
    <scope>IDENTIFICATION</scope>
    <source>
        <strain evidence="9">Brown Norway</strain>
    </source>
</reference>
<comment type="similarity">
    <text evidence="2 6">Belongs to the syntaxin family.</text>
</comment>
<keyword evidence="4" id="KW-0472">Membrane</keyword>
<protein>
    <submittedName>
        <fullName evidence="9">Syntaxin 4</fullName>
    </submittedName>
</protein>
<dbReference type="Pfam" id="PF00804">
    <property type="entry name" value="Syntaxin"/>
    <property type="match status" value="1"/>
</dbReference>
<dbReference type="InterPro" id="IPR006012">
    <property type="entry name" value="Syntaxin/epimorphin_CS"/>
</dbReference>
<keyword evidence="12" id="KW-1267">Proteomics identification</keyword>
<dbReference type="InterPro" id="IPR000727">
    <property type="entry name" value="T_SNARE_dom"/>
</dbReference>
<gene>
    <name evidence="9 11" type="primary">Stx4</name>
</gene>
<dbReference type="GeneTree" id="ENSGT01030000234627"/>
<dbReference type="PANTHER" id="PTHR19957:SF97">
    <property type="entry name" value="SYNTAXIN-4"/>
    <property type="match status" value="1"/>
</dbReference>
<reference evidence="9" key="3">
    <citation type="submission" date="2025-09" db="UniProtKB">
        <authorList>
            <consortium name="Ensembl"/>
        </authorList>
    </citation>
    <scope>IDENTIFICATION</scope>
    <source>
        <strain evidence="9">Brown Norway</strain>
    </source>
</reference>
<keyword evidence="5 7" id="KW-0175">Coiled coil</keyword>
<dbReference type="RefSeq" id="XP_006230407.1">
    <property type="nucleotide sequence ID" value="XM_006230345.5"/>
</dbReference>
<dbReference type="CDD" id="cd15883">
    <property type="entry name" value="SNARE_syntaxin4"/>
    <property type="match status" value="1"/>
</dbReference>
<dbReference type="GO" id="GO:0016020">
    <property type="term" value="C:membrane"/>
    <property type="evidence" value="ECO:0007669"/>
    <property type="project" value="UniProtKB-SubCell"/>
</dbReference>
<evidence type="ECO:0007829" key="12">
    <source>
        <dbReference type="PeptideAtlas" id="A0A8I5ZKM3"/>
    </source>
</evidence>